<keyword evidence="4" id="KW-1185">Reference proteome</keyword>
<feature type="domain" description="Glycosyltransferase 2-like" evidence="2">
    <location>
        <begin position="4"/>
        <end position="182"/>
    </location>
</feature>
<dbReference type="InterPro" id="IPR001173">
    <property type="entry name" value="Glyco_trans_2-like"/>
</dbReference>
<dbReference type="PANTHER" id="PTHR43646:SF3">
    <property type="entry name" value="SLR1566 PROTEIN"/>
    <property type="match status" value="1"/>
</dbReference>
<accession>A0A5C6D8M4</accession>
<comment type="caution">
    <text evidence="3">The sequence shown here is derived from an EMBL/GenBank/DDBJ whole genome shotgun (WGS) entry which is preliminary data.</text>
</comment>
<evidence type="ECO:0000259" key="2">
    <source>
        <dbReference type="Pfam" id="PF00535"/>
    </source>
</evidence>
<keyword evidence="1" id="KW-0812">Transmembrane</keyword>
<keyword evidence="1" id="KW-1133">Transmembrane helix</keyword>
<dbReference type="RefSeq" id="WP_197231764.1">
    <property type="nucleotide sequence ID" value="NZ_SJPV01000016.1"/>
</dbReference>
<dbReference type="Proteomes" id="UP000319143">
    <property type="component" value="Unassembled WGS sequence"/>
</dbReference>
<keyword evidence="3" id="KW-0808">Transferase</keyword>
<evidence type="ECO:0000256" key="1">
    <source>
        <dbReference type="SAM" id="Phobius"/>
    </source>
</evidence>
<dbReference type="AlphaFoldDB" id="A0A5C6D8M4"/>
<protein>
    <submittedName>
        <fullName evidence="3">Putative glycosyltransferase EpsJ</fullName>
        <ecNumber evidence="3">2.4.-.-</ecNumber>
    </submittedName>
</protein>
<dbReference type="Pfam" id="PF00535">
    <property type="entry name" value="Glycos_transf_2"/>
    <property type="match status" value="1"/>
</dbReference>
<name>A0A5C6D8M4_9BACT</name>
<evidence type="ECO:0000313" key="4">
    <source>
        <dbReference type="Proteomes" id="UP000319143"/>
    </source>
</evidence>
<proteinExistence type="predicted"/>
<sequence length="344" mass="38154">MIDVIVPARNEQADLEQAARSILAQRSGNLRVCIVNDHSCDGTAEISTSIADSDERVTVIHDPELREGWFGKANAMQTGLEATQTGLETTTAPFVLFTDADVIHSLDCFAVALAEMEDRQLDFISLFPTVQLETFWENVIVPQLMIVGMVRFLTTRLDDPASDEAVAAGAMMMTRRTVLDRIGGLAGVKQEALDDVQLARTIKRHGFRTRFYFAPDLLRVRLFKTNRDAFWGFTKNILTAVHPVPLAIPLMFLPIFVYGTPLLTLMIGVAENHAWMIASAASAILAQATLLISASRLCSLRWSKAVCFPLAAIPIFCCFASALYHHYVRGGTTWRGRLLPRNRD</sequence>
<gene>
    <name evidence="3" type="primary">epsJ_2</name>
    <name evidence="3" type="ORF">Poly41_61120</name>
</gene>
<dbReference type="GO" id="GO:0016757">
    <property type="term" value="F:glycosyltransferase activity"/>
    <property type="evidence" value="ECO:0007669"/>
    <property type="project" value="UniProtKB-KW"/>
</dbReference>
<organism evidence="3 4">
    <name type="scientific">Novipirellula artificiosorum</name>
    <dbReference type="NCBI Taxonomy" id="2528016"/>
    <lineage>
        <taxon>Bacteria</taxon>
        <taxon>Pseudomonadati</taxon>
        <taxon>Planctomycetota</taxon>
        <taxon>Planctomycetia</taxon>
        <taxon>Pirellulales</taxon>
        <taxon>Pirellulaceae</taxon>
        <taxon>Novipirellula</taxon>
    </lineage>
</organism>
<dbReference type="EMBL" id="SJPV01000016">
    <property type="protein sequence ID" value="TWU31556.1"/>
    <property type="molecule type" value="Genomic_DNA"/>
</dbReference>
<feature type="transmembrane region" description="Helical" evidence="1">
    <location>
        <begin position="273"/>
        <end position="294"/>
    </location>
</feature>
<keyword evidence="3" id="KW-0328">Glycosyltransferase</keyword>
<dbReference type="PANTHER" id="PTHR43646">
    <property type="entry name" value="GLYCOSYLTRANSFERASE"/>
    <property type="match status" value="1"/>
</dbReference>
<dbReference type="Gene3D" id="3.90.550.10">
    <property type="entry name" value="Spore Coat Polysaccharide Biosynthesis Protein SpsA, Chain A"/>
    <property type="match status" value="1"/>
</dbReference>
<dbReference type="EC" id="2.4.-.-" evidence="3"/>
<keyword evidence="1" id="KW-0472">Membrane</keyword>
<dbReference type="InterPro" id="IPR029044">
    <property type="entry name" value="Nucleotide-diphossugar_trans"/>
</dbReference>
<evidence type="ECO:0000313" key="3">
    <source>
        <dbReference type="EMBL" id="TWU31556.1"/>
    </source>
</evidence>
<feature type="transmembrane region" description="Helical" evidence="1">
    <location>
        <begin position="306"/>
        <end position="327"/>
    </location>
</feature>
<reference evidence="3 4" key="1">
    <citation type="submission" date="2019-02" db="EMBL/GenBank/DDBJ databases">
        <title>Deep-cultivation of Planctomycetes and their phenomic and genomic characterization uncovers novel biology.</title>
        <authorList>
            <person name="Wiegand S."/>
            <person name="Jogler M."/>
            <person name="Boedeker C."/>
            <person name="Pinto D."/>
            <person name="Vollmers J."/>
            <person name="Rivas-Marin E."/>
            <person name="Kohn T."/>
            <person name="Peeters S.H."/>
            <person name="Heuer A."/>
            <person name="Rast P."/>
            <person name="Oberbeckmann S."/>
            <person name="Bunk B."/>
            <person name="Jeske O."/>
            <person name="Meyerdierks A."/>
            <person name="Storesund J.E."/>
            <person name="Kallscheuer N."/>
            <person name="Luecker S."/>
            <person name="Lage O.M."/>
            <person name="Pohl T."/>
            <person name="Merkel B.J."/>
            <person name="Hornburger P."/>
            <person name="Mueller R.-W."/>
            <person name="Bruemmer F."/>
            <person name="Labrenz M."/>
            <person name="Spormann A.M."/>
            <person name="Op Den Camp H."/>
            <person name="Overmann J."/>
            <person name="Amann R."/>
            <person name="Jetten M.S.M."/>
            <person name="Mascher T."/>
            <person name="Medema M.H."/>
            <person name="Devos D.P."/>
            <person name="Kaster A.-K."/>
            <person name="Ovreas L."/>
            <person name="Rohde M."/>
            <person name="Galperin M.Y."/>
            <person name="Jogler C."/>
        </authorList>
    </citation>
    <scope>NUCLEOTIDE SEQUENCE [LARGE SCALE GENOMIC DNA]</scope>
    <source>
        <strain evidence="3 4">Poly41</strain>
    </source>
</reference>
<feature type="transmembrane region" description="Helical" evidence="1">
    <location>
        <begin position="244"/>
        <end position="267"/>
    </location>
</feature>
<dbReference type="SUPFAM" id="SSF53448">
    <property type="entry name" value="Nucleotide-diphospho-sugar transferases"/>
    <property type="match status" value="1"/>
</dbReference>